<name>A0A6B3LC71_9BACT</name>
<evidence type="ECO:0000313" key="2">
    <source>
        <dbReference type="EMBL" id="QQL45257.1"/>
    </source>
</evidence>
<protein>
    <submittedName>
        <fullName evidence="2">Uncharacterized protein</fullName>
    </submittedName>
</protein>
<dbReference type="KEGG" id="soa:G3M56_001320"/>
<dbReference type="RefSeq" id="WP_164363991.1">
    <property type="nucleotide sequence ID" value="NZ_CP066776.1"/>
</dbReference>
<dbReference type="Proteomes" id="UP000475117">
    <property type="component" value="Chromosome"/>
</dbReference>
<evidence type="ECO:0000256" key="1">
    <source>
        <dbReference type="ARBA" id="ARBA00010457"/>
    </source>
</evidence>
<dbReference type="GO" id="GO:0046872">
    <property type="term" value="F:metal ion binding"/>
    <property type="evidence" value="ECO:0007669"/>
    <property type="project" value="InterPro"/>
</dbReference>
<dbReference type="InterPro" id="IPR036423">
    <property type="entry name" value="SOD-like_Cu/Zn_dom_sf"/>
</dbReference>
<evidence type="ECO:0000313" key="3">
    <source>
        <dbReference type="Proteomes" id="UP000475117"/>
    </source>
</evidence>
<dbReference type="EMBL" id="CP066776">
    <property type="protein sequence ID" value="QQL45257.1"/>
    <property type="molecule type" value="Genomic_DNA"/>
</dbReference>
<dbReference type="GO" id="GO:0006801">
    <property type="term" value="P:superoxide metabolic process"/>
    <property type="evidence" value="ECO:0007669"/>
    <property type="project" value="InterPro"/>
</dbReference>
<keyword evidence="3" id="KW-1185">Reference proteome</keyword>
<dbReference type="AlphaFoldDB" id="A0A6B3LC71"/>
<dbReference type="SUPFAM" id="SSF49329">
    <property type="entry name" value="Cu,Zn superoxide dismutase-like"/>
    <property type="match status" value="1"/>
</dbReference>
<proteinExistence type="inferred from homology"/>
<organism evidence="2 3">
    <name type="scientific">Sulfuriroseicoccus oceanibius</name>
    <dbReference type="NCBI Taxonomy" id="2707525"/>
    <lineage>
        <taxon>Bacteria</taxon>
        <taxon>Pseudomonadati</taxon>
        <taxon>Verrucomicrobiota</taxon>
        <taxon>Verrucomicrobiia</taxon>
        <taxon>Verrucomicrobiales</taxon>
        <taxon>Verrucomicrobiaceae</taxon>
        <taxon>Sulfuriroseicoccus</taxon>
    </lineage>
</organism>
<comment type="similarity">
    <text evidence="1">Belongs to the Cu-Zn superoxide dismutase family.</text>
</comment>
<sequence length="306" mass="35043">MTRFFVIYFAVCAVLFAGNQSTVSLELTAQAYNELPCHSVIHVGTELNSKLTVADGFRLVVVRGEIDITWHAEENRFHIYGKDIYAKGPLTPQEGEQIKPLGEIDRRGFYRDYHQWQQFNREKDAANQTESITSLVFALPQTTEQFTFSYAGIETPLKISKAKQPISQPFKSLGQFSAELANSNFTKSFQWQTQERGVVRIFQTKPTHGRLIQLDLNITPQSVFRLSSHDFKLQTNDGFLIPLLGVGSKWQPDNLDWQWSTTTQKHRGEFQEISVPLFFNVSDQTKSVTLYWLTHEIGTYELPAKP</sequence>
<reference evidence="2 3" key="1">
    <citation type="submission" date="2020-12" db="EMBL/GenBank/DDBJ databases">
        <title>Sulforoseuscoccus oceanibium gen. nov., sp. nov., a representative of the phylum Verrucomicrobia with special cytoplasmic membrane, and proposal of Sulforoseuscoccusaceae fam. nov.</title>
        <authorList>
            <person name="Xi F."/>
        </authorList>
    </citation>
    <scope>NUCLEOTIDE SEQUENCE [LARGE SCALE GENOMIC DNA]</scope>
    <source>
        <strain evidence="2 3">T37</strain>
    </source>
</reference>
<gene>
    <name evidence="2" type="ORF">G3M56_001320</name>
</gene>
<accession>A0A6B3LC71</accession>